<dbReference type="OrthoDB" id="2013098at2759"/>
<gene>
    <name evidence="1" type="ORF">TSUD_413410</name>
</gene>
<organism evidence="1 2">
    <name type="scientific">Trifolium subterraneum</name>
    <name type="common">Subterranean clover</name>
    <dbReference type="NCBI Taxonomy" id="3900"/>
    <lineage>
        <taxon>Eukaryota</taxon>
        <taxon>Viridiplantae</taxon>
        <taxon>Streptophyta</taxon>
        <taxon>Embryophyta</taxon>
        <taxon>Tracheophyta</taxon>
        <taxon>Spermatophyta</taxon>
        <taxon>Magnoliopsida</taxon>
        <taxon>eudicotyledons</taxon>
        <taxon>Gunneridae</taxon>
        <taxon>Pentapetalae</taxon>
        <taxon>rosids</taxon>
        <taxon>fabids</taxon>
        <taxon>Fabales</taxon>
        <taxon>Fabaceae</taxon>
        <taxon>Papilionoideae</taxon>
        <taxon>50 kb inversion clade</taxon>
        <taxon>NPAAA clade</taxon>
        <taxon>Hologalegina</taxon>
        <taxon>IRL clade</taxon>
        <taxon>Trifolieae</taxon>
        <taxon>Trifolium</taxon>
    </lineage>
</organism>
<dbReference type="Proteomes" id="UP000242715">
    <property type="component" value="Unassembled WGS sequence"/>
</dbReference>
<dbReference type="EMBL" id="DF975136">
    <property type="protein sequence ID" value="GAU51441.1"/>
    <property type="molecule type" value="Genomic_DNA"/>
</dbReference>
<sequence>MAESSSNFLQPVVPRFDGYYDHWAMLMENLLCSKEYWSLIETGVVTAPKNATVEQTKATTDNKLIDLKVKNYLFQSIDRSITETILVRETTKDIWDAMKRKFQGSTKVKCAQLQVLRREFEILAMREGETVNEYFARTLAIANRMTAQGERIEQVMVVEKILRSMLEKFNYVVCSIEESNDVTTLSVDELQSSLLVHEQRMQGQKDHQKLVMMIKL</sequence>
<dbReference type="AlphaFoldDB" id="A0A2Z6P4T3"/>
<evidence type="ECO:0000313" key="1">
    <source>
        <dbReference type="EMBL" id="GAU51441.1"/>
    </source>
</evidence>
<evidence type="ECO:0000313" key="2">
    <source>
        <dbReference type="Proteomes" id="UP000242715"/>
    </source>
</evidence>
<name>A0A2Z6P4T3_TRISU</name>
<dbReference type="PANTHER" id="PTHR35317:SF34">
    <property type="match status" value="1"/>
</dbReference>
<protein>
    <recommendedName>
        <fullName evidence="3">Retrovirus-related Pol polyprotein from transposon TNT 1-94</fullName>
    </recommendedName>
</protein>
<dbReference type="PANTHER" id="PTHR35317">
    <property type="entry name" value="OS04G0629600 PROTEIN"/>
    <property type="match status" value="1"/>
</dbReference>
<proteinExistence type="predicted"/>
<evidence type="ECO:0008006" key="3">
    <source>
        <dbReference type="Google" id="ProtNLM"/>
    </source>
</evidence>
<accession>A0A2Z6P4T3</accession>
<dbReference type="Pfam" id="PF14223">
    <property type="entry name" value="Retrotran_gag_2"/>
    <property type="match status" value="1"/>
</dbReference>
<reference evidence="2" key="1">
    <citation type="journal article" date="2017" name="Front. Plant Sci.">
        <title>Climate Clever Clovers: New Paradigm to Reduce the Environmental Footprint of Ruminants by Breeding Low Methanogenic Forages Utilizing Haplotype Variation.</title>
        <authorList>
            <person name="Kaur P."/>
            <person name="Appels R."/>
            <person name="Bayer P.E."/>
            <person name="Keeble-Gagnere G."/>
            <person name="Wang J."/>
            <person name="Hirakawa H."/>
            <person name="Shirasawa K."/>
            <person name="Vercoe P."/>
            <person name="Stefanova K."/>
            <person name="Durmic Z."/>
            <person name="Nichols P."/>
            <person name="Revell C."/>
            <person name="Isobe S.N."/>
            <person name="Edwards D."/>
            <person name="Erskine W."/>
        </authorList>
    </citation>
    <scope>NUCLEOTIDE SEQUENCE [LARGE SCALE GENOMIC DNA]</scope>
    <source>
        <strain evidence="2">cv. Daliak</strain>
    </source>
</reference>
<keyword evidence="2" id="KW-1185">Reference proteome</keyword>